<sequence>MTSLSNHPFFAAFPGALSQREISPEEENPEVAVVIPARMGSTRFPGKPLAQVAGRPLIIRVAELARRSDAVDRVLIATDSSEILAVAEQYGVEAVRTSPSAHCGTDRVAEAAKNLTAGIVVNLQADELLGDPRMIDQAVAPLLADGRIPISTLRRRITAPEDIKNPNIVKVIANQRNLALYFSRSTIPMDRDGTALQRSDIFWDQHLGIYAFRKTALLEFARLPVSPLEETEKLEQLRALYYGFAIYVARTDFPSWRVDTPEDLAQIQEGSPGGFPFST</sequence>
<dbReference type="Gene3D" id="3.90.550.10">
    <property type="entry name" value="Spore Coat Polysaccharide Biosynthesis Protein SpsA, Chain A"/>
    <property type="match status" value="1"/>
</dbReference>
<keyword evidence="3 4" id="KW-0448">Lipopolysaccharide biosynthesis</keyword>
<dbReference type="SUPFAM" id="SSF53448">
    <property type="entry name" value="Nucleotide-diphospho-sugar transferases"/>
    <property type="match status" value="1"/>
</dbReference>
<dbReference type="CDD" id="cd02517">
    <property type="entry name" value="CMP-KDO-Synthetase"/>
    <property type="match status" value="1"/>
</dbReference>
<keyword evidence="6" id="KW-1185">Reference proteome</keyword>
<dbReference type="EC" id="2.7.7.38" evidence="4"/>
<dbReference type="Proteomes" id="UP000009374">
    <property type="component" value="Unassembled WGS sequence"/>
</dbReference>
<evidence type="ECO:0000256" key="1">
    <source>
        <dbReference type="ARBA" id="ARBA00022679"/>
    </source>
</evidence>
<evidence type="ECO:0000256" key="2">
    <source>
        <dbReference type="ARBA" id="ARBA00022695"/>
    </source>
</evidence>
<dbReference type="GO" id="GO:0009103">
    <property type="term" value="P:lipopolysaccharide biosynthetic process"/>
    <property type="evidence" value="ECO:0007669"/>
    <property type="project" value="UniProtKB-UniRule"/>
</dbReference>
<dbReference type="EMBL" id="GG693888">
    <property type="protein sequence ID" value="EES51525.1"/>
    <property type="molecule type" value="Genomic_DNA"/>
</dbReference>
<evidence type="ECO:0000256" key="4">
    <source>
        <dbReference type="HAMAP-Rule" id="MF_00057"/>
    </source>
</evidence>
<comment type="catalytic activity">
    <reaction evidence="4">
        <text>3-deoxy-alpha-D-manno-oct-2-ulosonate + CTP = CMP-3-deoxy-beta-D-manno-octulosonate + diphosphate</text>
        <dbReference type="Rhea" id="RHEA:23448"/>
        <dbReference type="ChEBI" id="CHEBI:33019"/>
        <dbReference type="ChEBI" id="CHEBI:37563"/>
        <dbReference type="ChEBI" id="CHEBI:85986"/>
        <dbReference type="ChEBI" id="CHEBI:85987"/>
        <dbReference type="EC" id="2.7.7.38"/>
    </reaction>
</comment>
<dbReference type="UniPathway" id="UPA00358">
    <property type="reaction ID" value="UER00476"/>
</dbReference>
<gene>
    <name evidence="4" type="primary">kdsB</name>
    <name evidence="5" type="ORF">UBAL3_95950024</name>
</gene>
<comment type="subcellular location">
    <subcellularLocation>
        <location evidence="4">Cytoplasm</location>
    </subcellularLocation>
</comment>
<dbReference type="InterPro" id="IPR029044">
    <property type="entry name" value="Nucleotide-diphossugar_trans"/>
</dbReference>
<proteinExistence type="inferred from homology"/>
<keyword evidence="4" id="KW-0963">Cytoplasm</keyword>
<keyword evidence="1 4" id="KW-0808">Transferase</keyword>
<reference evidence="5 6" key="1">
    <citation type="journal article" date="2009" name="Appl. Environ. Microbiol.">
        <title>Community genomic and proteomic analyses of chemoautotrophic iron-oxidizing "Leptospirillum rubarum" (Group II) and "Leptospirillum ferrodiazotrophum" (Group III) bacteria in acid mine drainage biofilms.</title>
        <authorList>
            <person name="Goltsman D.S."/>
            <person name="Denef V.J."/>
            <person name="Singer S.W."/>
            <person name="VerBerkmoes N.C."/>
            <person name="Lefsrud M."/>
            <person name="Mueller R.S."/>
            <person name="Dick G.J."/>
            <person name="Sun C.L."/>
            <person name="Wheeler K.E."/>
            <person name="Zemla A."/>
            <person name="Baker B.J."/>
            <person name="Hauser L."/>
            <person name="Land M."/>
            <person name="Shah M.B."/>
            <person name="Thelen M.P."/>
            <person name="Hettich R.L."/>
            <person name="Banfield J.F."/>
        </authorList>
    </citation>
    <scope>NUCLEOTIDE SEQUENCE [LARGE SCALE GENOMIC DNA]</scope>
</reference>
<evidence type="ECO:0000313" key="6">
    <source>
        <dbReference type="Proteomes" id="UP000009374"/>
    </source>
</evidence>
<keyword evidence="2 4" id="KW-0548">Nucleotidyltransferase</keyword>
<comment type="similarity">
    <text evidence="4">Belongs to the KdsB family.</text>
</comment>
<name>C6I0S5_9BACT</name>
<organism evidence="5 6">
    <name type="scientific">Leptospirillum ferrodiazotrophum</name>
    <dbReference type="NCBI Taxonomy" id="412449"/>
    <lineage>
        <taxon>Bacteria</taxon>
        <taxon>Pseudomonadati</taxon>
        <taxon>Nitrospirota</taxon>
        <taxon>Nitrospiria</taxon>
        <taxon>Nitrospirales</taxon>
        <taxon>Nitrospiraceae</taxon>
        <taxon>Leptospirillum</taxon>
    </lineage>
</organism>
<dbReference type="InterPro" id="IPR003329">
    <property type="entry name" value="Cytidylyl_trans"/>
</dbReference>
<evidence type="ECO:0000256" key="3">
    <source>
        <dbReference type="ARBA" id="ARBA00022985"/>
    </source>
</evidence>
<dbReference type="Pfam" id="PF02348">
    <property type="entry name" value="CTP_transf_3"/>
    <property type="match status" value="1"/>
</dbReference>
<dbReference type="GO" id="GO:0033468">
    <property type="term" value="P:CMP-keto-3-deoxy-D-manno-octulosonic acid biosynthetic process"/>
    <property type="evidence" value="ECO:0007669"/>
    <property type="project" value="UniProtKB-UniRule"/>
</dbReference>
<dbReference type="InterPro" id="IPR004528">
    <property type="entry name" value="KdsB"/>
</dbReference>
<dbReference type="NCBIfam" id="NF003952">
    <property type="entry name" value="PRK05450.1-5"/>
    <property type="match status" value="1"/>
</dbReference>
<dbReference type="AlphaFoldDB" id="C6I0S5"/>
<evidence type="ECO:0000313" key="5">
    <source>
        <dbReference type="EMBL" id="EES51525.1"/>
    </source>
</evidence>
<comment type="pathway">
    <text evidence="4">Nucleotide-sugar biosynthesis; CMP-3-deoxy-D-manno-octulosonate biosynthesis; CMP-3-deoxy-D-manno-octulosonate from 3-deoxy-D-manno-octulosonate and CTP: step 1/1.</text>
</comment>
<protein>
    <recommendedName>
        <fullName evidence="4">3-deoxy-manno-octulosonate cytidylyltransferase</fullName>
        <ecNumber evidence="4">2.7.7.38</ecNumber>
    </recommendedName>
    <alternativeName>
        <fullName evidence="4">CMP-2-keto-3-deoxyoctulosonic acid synthase</fullName>
        <shortName evidence="4">CKS</shortName>
        <shortName evidence="4">CMP-KDO synthase</shortName>
    </alternativeName>
</protein>
<dbReference type="PANTHER" id="PTHR42866:SF2">
    <property type="entry name" value="3-DEOXY-MANNO-OCTULOSONATE CYTIDYLYLTRANSFERASE, MITOCHONDRIAL"/>
    <property type="match status" value="1"/>
</dbReference>
<comment type="function">
    <text evidence="4">Activates KDO (a required 8-carbon sugar) for incorporation into bacterial lipopolysaccharide in Gram-negative bacteria.</text>
</comment>
<dbReference type="PANTHER" id="PTHR42866">
    <property type="entry name" value="3-DEOXY-MANNO-OCTULOSONATE CYTIDYLYLTRANSFERASE"/>
    <property type="match status" value="1"/>
</dbReference>
<dbReference type="NCBIfam" id="TIGR00466">
    <property type="entry name" value="kdsB"/>
    <property type="match status" value="1"/>
</dbReference>
<dbReference type="GO" id="GO:0008690">
    <property type="term" value="F:3-deoxy-manno-octulosonate cytidylyltransferase activity"/>
    <property type="evidence" value="ECO:0007669"/>
    <property type="project" value="UniProtKB-UniRule"/>
</dbReference>
<dbReference type="GO" id="GO:0005829">
    <property type="term" value="C:cytosol"/>
    <property type="evidence" value="ECO:0007669"/>
    <property type="project" value="TreeGrafter"/>
</dbReference>
<accession>C6I0S5</accession>
<dbReference type="HAMAP" id="MF_00057">
    <property type="entry name" value="KdsB"/>
    <property type="match status" value="1"/>
</dbReference>